<keyword evidence="5" id="KW-0539">Nucleus</keyword>
<feature type="compositionally biased region" description="Acidic residues" evidence="6">
    <location>
        <begin position="117"/>
        <end position="128"/>
    </location>
</feature>
<evidence type="ECO:0000256" key="3">
    <source>
        <dbReference type="ARBA" id="ARBA00023117"/>
    </source>
</evidence>
<proteinExistence type="predicted"/>
<dbReference type="OrthoDB" id="21648at2759"/>
<dbReference type="SUPFAM" id="SSF47370">
    <property type="entry name" value="Bromodomain"/>
    <property type="match status" value="1"/>
</dbReference>
<evidence type="ECO:0000256" key="2">
    <source>
        <dbReference type="ARBA" id="ARBA00023015"/>
    </source>
</evidence>
<evidence type="ECO:0008006" key="9">
    <source>
        <dbReference type="Google" id="ProtNLM"/>
    </source>
</evidence>
<dbReference type="PANTHER" id="PTHR22881:SF27">
    <property type="entry name" value="BROMODOMAIN CONTAINING 7_9"/>
    <property type="match status" value="1"/>
</dbReference>
<comment type="subcellular location">
    <subcellularLocation>
        <location evidence="1">Nucleus</location>
    </subcellularLocation>
</comment>
<dbReference type="EMBL" id="KZ312439">
    <property type="protein sequence ID" value="KAG8240253.1"/>
    <property type="molecule type" value="Genomic_DNA"/>
</dbReference>
<evidence type="ECO:0000256" key="6">
    <source>
        <dbReference type="SAM" id="MobiDB-lite"/>
    </source>
</evidence>
<dbReference type="InterPro" id="IPR021900">
    <property type="entry name" value="DUF3512"/>
</dbReference>
<feature type="region of interest" description="Disordered" evidence="6">
    <location>
        <begin position="791"/>
        <end position="813"/>
    </location>
</feature>
<dbReference type="InterPro" id="IPR036427">
    <property type="entry name" value="Bromodomain-like_sf"/>
</dbReference>
<keyword evidence="4" id="KW-0804">Transcription</keyword>
<feature type="region of interest" description="Disordered" evidence="6">
    <location>
        <begin position="343"/>
        <end position="388"/>
    </location>
</feature>
<feature type="compositionally biased region" description="Low complexity" evidence="6">
    <location>
        <begin position="370"/>
        <end position="385"/>
    </location>
</feature>
<keyword evidence="8" id="KW-1185">Reference proteome</keyword>
<feature type="compositionally biased region" description="Low complexity" evidence="6">
    <location>
        <begin position="798"/>
        <end position="813"/>
    </location>
</feature>
<reference evidence="7" key="2">
    <citation type="submission" date="2017-10" db="EMBL/GenBank/DDBJ databases">
        <title>Ladona fulva Genome sequencing and assembly.</title>
        <authorList>
            <person name="Murali S."/>
            <person name="Richards S."/>
            <person name="Bandaranaike D."/>
            <person name="Bellair M."/>
            <person name="Blankenburg K."/>
            <person name="Chao H."/>
            <person name="Dinh H."/>
            <person name="Doddapaneni H."/>
            <person name="Dugan-Rocha S."/>
            <person name="Elkadiri S."/>
            <person name="Gnanaolivu R."/>
            <person name="Hernandez B."/>
            <person name="Skinner E."/>
            <person name="Javaid M."/>
            <person name="Lee S."/>
            <person name="Li M."/>
            <person name="Ming W."/>
            <person name="Munidasa M."/>
            <person name="Muniz J."/>
            <person name="Nguyen L."/>
            <person name="Hughes D."/>
            <person name="Osuji N."/>
            <person name="Pu L.-L."/>
            <person name="Puazo M."/>
            <person name="Qu C."/>
            <person name="Quiroz J."/>
            <person name="Raj R."/>
            <person name="Weissenberger G."/>
            <person name="Xin Y."/>
            <person name="Zou X."/>
            <person name="Han Y."/>
            <person name="Worley K."/>
            <person name="Muzny D."/>
            <person name="Gibbs R."/>
        </authorList>
    </citation>
    <scope>NUCLEOTIDE SEQUENCE</scope>
    <source>
        <strain evidence="7">Sampled in the wild</strain>
    </source>
</reference>
<protein>
    <recommendedName>
        <fullName evidence="9">Bromodomain-containing protein 7</fullName>
    </recommendedName>
</protein>
<keyword evidence="3" id="KW-0103">Bromodomain</keyword>
<reference evidence="7" key="1">
    <citation type="submission" date="2013-04" db="EMBL/GenBank/DDBJ databases">
        <authorList>
            <person name="Qu J."/>
            <person name="Murali S.C."/>
            <person name="Bandaranaike D."/>
            <person name="Bellair M."/>
            <person name="Blankenburg K."/>
            <person name="Chao H."/>
            <person name="Dinh H."/>
            <person name="Doddapaneni H."/>
            <person name="Downs B."/>
            <person name="Dugan-Rocha S."/>
            <person name="Elkadiri S."/>
            <person name="Gnanaolivu R.D."/>
            <person name="Hernandez B."/>
            <person name="Javaid M."/>
            <person name="Jayaseelan J.C."/>
            <person name="Lee S."/>
            <person name="Li M."/>
            <person name="Ming W."/>
            <person name="Munidasa M."/>
            <person name="Muniz J."/>
            <person name="Nguyen L."/>
            <person name="Ongeri F."/>
            <person name="Osuji N."/>
            <person name="Pu L.-L."/>
            <person name="Puazo M."/>
            <person name="Qu C."/>
            <person name="Quiroz J."/>
            <person name="Raj R."/>
            <person name="Weissenberger G."/>
            <person name="Xin Y."/>
            <person name="Zou X."/>
            <person name="Han Y."/>
            <person name="Richards S."/>
            <person name="Worley K."/>
            <person name="Muzny D."/>
            <person name="Gibbs R."/>
        </authorList>
    </citation>
    <scope>NUCLEOTIDE SEQUENCE</scope>
    <source>
        <strain evidence="7">Sampled in the wild</strain>
    </source>
</reference>
<keyword evidence="2" id="KW-0805">Transcription regulation</keyword>
<evidence type="ECO:0000256" key="1">
    <source>
        <dbReference type="ARBA" id="ARBA00004123"/>
    </source>
</evidence>
<feature type="compositionally biased region" description="Polar residues" evidence="6">
    <location>
        <begin position="69"/>
        <end position="82"/>
    </location>
</feature>
<feature type="region of interest" description="Disordered" evidence="6">
    <location>
        <begin position="522"/>
        <end position="544"/>
    </location>
</feature>
<name>A0A8K0KYD3_LADFU</name>
<feature type="compositionally biased region" description="Polar residues" evidence="6">
    <location>
        <begin position="348"/>
        <end position="369"/>
    </location>
</feature>
<gene>
    <name evidence="7" type="ORF">J437_LFUL004713</name>
</gene>
<evidence type="ECO:0000313" key="8">
    <source>
        <dbReference type="Proteomes" id="UP000792457"/>
    </source>
</evidence>
<evidence type="ECO:0000256" key="4">
    <source>
        <dbReference type="ARBA" id="ARBA00023163"/>
    </source>
</evidence>
<dbReference type="GO" id="GO:0005634">
    <property type="term" value="C:nucleus"/>
    <property type="evidence" value="ECO:0007669"/>
    <property type="project" value="UniProtKB-SubCell"/>
</dbReference>
<dbReference type="InterPro" id="IPR051831">
    <property type="entry name" value="Bromodomain_contain_prot"/>
</dbReference>
<evidence type="ECO:0000313" key="7">
    <source>
        <dbReference type="EMBL" id="KAG8240253.1"/>
    </source>
</evidence>
<dbReference type="AlphaFoldDB" id="A0A8K0KYD3"/>
<feature type="compositionally biased region" description="Pro residues" evidence="6">
    <location>
        <begin position="59"/>
        <end position="68"/>
    </location>
</feature>
<accession>A0A8K0KYD3</accession>
<comment type="caution">
    <text evidence="7">The sequence shown here is derived from an EMBL/GenBank/DDBJ whole genome shotgun (WGS) entry which is preliminary data.</text>
</comment>
<dbReference type="Proteomes" id="UP000792457">
    <property type="component" value="Unassembled WGS sequence"/>
</dbReference>
<dbReference type="Pfam" id="PF12024">
    <property type="entry name" value="DUF3512"/>
    <property type="match status" value="1"/>
</dbReference>
<feature type="region of interest" description="Disordered" evidence="6">
    <location>
        <begin position="843"/>
        <end position="866"/>
    </location>
</feature>
<dbReference type="GO" id="GO:0006357">
    <property type="term" value="P:regulation of transcription by RNA polymerase II"/>
    <property type="evidence" value="ECO:0007669"/>
    <property type="project" value="TreeGrafter"/>
</dbReference>
<dbReference type="PANTHER" id="PTHR22881">
    <property type="entry name" value="BROMODOMAIN CONTAINING PROTEIN"/>
    <property type="match status" value="1"/>
</dbReference>
<feature type="region of interest" description="Disordered" evidence="6">
    <location>
        <begin position="56"/>
        <end position="145"/>
    </location>
</feature>
<organism evidence="7 8">
    <name type="scientific">Ladona fulva</name>
    <name type="common">Scarce chaser dragonfly</name>
    <name type="synonym">Libellula fulva</name>
    <dbReference type="NCBI Taxonomy" id="123851"/>
    <lineage>
        <taxon>Eukaryota</taxon>
        <taxon>Metazoa</taxon>
        <taxon>Ecdysozoa</taxon>
        <taxon>Arthropoda</taxon>
        <taxon>Hexapoda</taxon>
        <taxon>Insecta</taxon>
        <taxon>Pterygota</taxon>
        <taxon>Palaeoptera</taxon>
        <taxon>Odonata</taxon>
        <taxon>Epiprocta</taxon>
        <taxon>Anisoptera</taxon>
        <taxon>Libelluloidea</taxon>
        <taxon>Libellulidae</taxon>
        <taxon>Ladona</taxon>
    </lineage>
</organism>
<sequence>MCNNAMVYNHPDTIYYKAAKRLLHVGLRAMTPEKIRPLASVLPSLARLTRRELGFELNLPPPQPPPQPLVSTPATAQASATGEAQAKTEGEEETPMEGIVEGGVTNSNEGESRVTGAEEEEDDFEEGDDSGRRELKRRSARTKPGSKFEAIVDDLTPEEILAQARKAAATAAHKLTLKRAGAKRKDGTTSLAVLIPSDGVAPGTNEKPVSLGALVGKLTHGTGQLQGFREDRRNAAKTVKPLYYGSFGSYAPSYDSTFANLTKEESDLVYSTYGDETAVQYAESILDFAKDCDYALKMVDNLLDIVTGGEHRRTMRILEENRRKARGEGGPDDEGGRYKRYLQDAEKTSSTTQTGITDNSASKPSVPIQNSSAPDSINSGSNSSSDPYDVKIDFEALKTLSDVGIDVSFLENVENELKNEALQRGLDQTGELLGKLEQVQRERLSQPPPSHLSLVAKPSEIEVQLAEKITENLTDMAKRVTPEAIVPLPAIRKAMGIAPTGIGVMHTIPTNSTIRINEDVAVEDDEEEEENRNARLPGSDSSQNVATSLAVGSVSSDPKLAGSVNEVVMDSSEKRMLGASGKDVEDMVSKLHEGVLDEVRVEDSGLEQPIKMDESVQSKIGSDHEISRTMKEEISEDKVQETTPSLNTVVEVGNRENILISDIKVESSDQVDIERHNPEKDSVLFGKPGEMIPKQEMVGQSHMGSECILGGRDDNVLGSIPVLGDAACVELGAILAGSDSKDNLAKVQVEGSSLSDVRAVSGGMVTEGISMVSSGNSSLASNVVVSSHLSTSGNPLVRSSNSMMSSRSGTSNGGMSVVVVEAGGVVEEVEVPDLESELREFLENEPALGGSPLQDDKTIEEILSES</sequence>
<evidence type="ECO:0000256" key="5">
    <source>
        <dbReference type="ARBA" id="ARBA00023242"/>
    </source>
</evidence>